<keyword evidence="2" id="KW-0812">Transmembrane</keyword>
<dbReference type="GO" id="GO:0016020">
    <property type="term" value="C:membrane"/>
    <property type="evidence" value="ECO:0007669"/>
    <property type="project" value="InterPro"/>
</dbReference>
<evidence type="ECO:0000313" key="4">
    <source>
        <dbReference type="Proteomes" id="UP000192761"/>
    </source>
</evidence>
<dbReference type="PANTHER" id="PTHR33219">
    <property type="entry name" value="YLMG HOMOLOG PROTEIN 2, CHLOROPLASTIC"/>
    <property type="match status" value="1"/>
</dbReference>
<feature type="transmembrane region" description="Helical" evidence="2">
    <location>
        <begin position="97"/>
        <end position="122"/>
    </location>
</feature>
<dbReference type="RefSeq" id="WP_084090560.1">
    <property type="nucleotide sequence ID" value="NZ_FWXD01000009.1"/>
</dbReference>
<dbReference type="PANTHER" id="PTHR33219:SF14">
    <property type="entry name" value="PROTEIN COFACTOR ASSEMBLY OF COMPLEX C SUBUNIT B CCB3, CHLOROPLASTIC-RELATED"/>
    <property type="match status" value="1"/>
</dbReference>
<dbReference type="Pfam" id="PF02325">
    <property type="entry name" value="CCB3_YggT"/>
    <property type="match status" value="2"/>
</dbReference>
<sequence>MLANALDVLIRCVGGFIIWMLLARFYLLALKAQFNTPFGQFVMALTNWMVLPARRILPSVRQYDSATFVLAWLWACGMHVLLLWLSPWPYALLAPQGLLAIAVTGLLELLLVSMYLLMVALIGQAVLSWFAPRHHPAFSVINSLTTPFLRPLRRVIPPVGNVDITPMVLMLALLVLNVLVVGAQQTVLRSIPVAALG</sequence>
<feature type="transmembrane region" description="Helical" evidence="2">
    <location>
        <begin position="164"/>
        <end position="183"/>
    </location>
</feature>
<gene>
    <name evidence="3" type="ORF">SAMN02745857_01911</name>
</gene>
<dbReference type="EMBL" id="FWXD01000009">
    <property type="protein sequence ID" value="SMC24465.1"/>
    <property type="molecule type" value="Genomic_DNA"/>
</dbReference>
<evidence type="ECO:0000313" key="3">
    <source>
        <dbReference type="EMBL" id="SMC24465.1"/>
    </source>
</evidence>
<keyword evidence="2" id="KW-0472">Membrane</keyword>
<organism evidence="3 4">
    <name type="scientific">Andreprevotia lacus DSM 23236</name>
    <dbReference type="NCBI Taxonomy" id="1121001"/>
    <lineage>
        <taxon>Bacteria</taxon>
        <taxon>Pseudomonadati</taxon>
        <taxon>Pseudomonadota</taxon>
        <taxon>Betaproteobacteria</taxon>
        <taxon>Neisseriales</taxon>
        <taxon>Chitinibacteraceae</taxon>
        <taxon>Andreprevotia</taxon>
    </lineage>
</organism>
<dbReference type="InterPro" id="IPR003425">
    <property type="entry name" value="CCB3/YggT"/>
</dbReference>
<dbReference type="AlphaFoldDB" id="A0A1W1XKM0"/>
<protein>
    <submittedName>
        <fullName evidence="3">YggT family protein</fullName>
    </submittedName>
</protein>
<keyword evidence="4" id="KW-1185">Reference proteome</keyword>
<proteinExistence type="inferred from homology"/>
<dbReference type="Proteomes" id="UP000192761">
    <property type="component" value="Unassembled WGS sequence"/>
</dbReference>
<name>A0A1W1XKM0_9NEIS</name>
<feature type="transmembrane region" description="Helical" evidence="2">
    <location>
        <begin position="65"/>
        <end position="85"/>
    </location>
</feature>
<evidence type="ECO:0000256" key="2">
    <source>
        <dbReference type="SAM" id="Phobius"/>
    </source>
</evidence>
<accession>A0A1W1XKM0</accession>
<reference evidence="3 4" key="1">
    <citation type="submission" date="2017-04" db="EMBL/GenBank/DDBJ databases">
        <authorList>
            <person name="Afonso C.L."/>
            <person name="Miller P.J."/>
            <person name="Scott M.A."/>
            <person name="Spackman E."/>
            <person name="Goraichik I."/>
            <person name="Dimitrov K.M."/>
            <person name="Suarez D.L."/>
            <person name="Swayne D.E."/>
        </authorList>
    </citation>
    <scope>NUCLEOTIDE SEQUENCE [LARGE SCALE GENOMIC DNA]</scope>
    <source>
        <strain evidence="3 4">DSM 23236</strain>
    </source>
</reference>
<evidence type="ECO:0000256" key="1">
    <source>
        <dbReference type="ARBA" id="ARBA00010894"/>
    </source>
</evidence>
<keyword evidence="2" id="KW-1133">Transmembrane helix</keyword>
<dbReference type="OrthoDB" id="9806665at2"/>
<dbReference type="STRING" id="1121001.SAMN02745857_01911"/>
<feature type="transmembrane region" description="Helical" evidence="2">
    <location>
        <begin position="6"/>
        <end position="27"/>
    </location>
</feature>
<comment type="similarity">
    <text evidence="1">Belongs to the YggT family.</text>
</comment>